<comment type="caution">
    <text evidence="2">The sequence shown here is derived from an EMBL/GenBank/DDBJ whole genome shotgun (WGS) entry which is preliminary data.</text>
</comment>
<proteinExistence type="predicted"/>
<dbReference type="Proteomes" id="UP001447188">
    <property type="component" value="Unassembled WGS sequence"/>
</dbReference>
<feature type="region of interest" description="Disordered" evidence="1">
    <location>
        <begin position="1"/>
        <end position="44"/>
    </location>
</feature>
<dbReference type="EMBL" id="JBBBZM010000006">
    <property type="protein sequence ID" value="KAL0640121.1"/>
    <property type="molecule type" value="Genomic_DNA"/>
</dbReference>
<accession>A0ABR3GX24</accession>
<evidence type="ECO:0008006" key="4">
    <source>
        <dbReference type="Google" id="ProtNLM"/>
    </source>
</evidence>
<evidence type="ECO:0000313" key="2">
    <source>
        <dbReference type="EMBL" id="KAL0640121.1"/>
    </source>
</evidence>
<protein>
    <recommendedName>
        <fullName evidence="4">C2H2-type domain-containing protein</fullName>
    </recommendedName>
</protein>
<sequence length="149" mass="17286">MSPPPLKEGNSKPDYGDSDYVDSDSNETVKVNDKPTNDPISSRLRRSNRVVAEEVSVIEDRAEQLANFKRRKWHHCIINQCSEPLGDLADWQKHIKTHHQDSIVSEDVYKCTIDKCNRMFRMVDPRKPWLRHAKPSHLIEMGKSLSSKY</sequence>
<evidence type="ECO:0000256" key="1">
    <source>
        <dbReference type="SAM" id="MobiDB-lite"/>
    </source>
</evidence>
<organism evidence="2 3">
    <name type="scientific">Discina gigas</name>
    <dbReference type="NCBI Taxonomy" id="1032678"/>
    <lineage>
        <taxon>Eukaryota</taxon>
        <taxon>Fungi</taxon>
        <taxon>Dikarya</taxon>
        <taxon>Ascomycota</taxon>
        <taxon>Pezizomycotina</taxon>
        <taxon>Pezizomycetes</taxon>
        <taxon>Pezizales</taxon>
        <taxon>Discinaceae</taxon>
        <taxon>Discina</taxon>
    </lineage>
</organism>
<feature type="compositionally biased region" description="Acidic residues" evidence="1">
    <location>
        <begin position="16"/>
        <end position="25"/>
    </location>
</feature>
<reference evidence="2 3" key="1">
    <citation type="submission" date="2024-02" db="EMBL/GenBank/DDBJ databases">
        <title>Discinaceae phylogenomics.</title>
        <authorList>
            <person name="Dirks A.C."/>
            <person name="James T.Y."/>
        </authorList>
    </citation>
    <scope>NUCLEOTIDE SEQUENCE [LARGE SCALE GENOMIC DNA]</scope>
    <source>
        <strain evidence="2 3">ACD0624</strain>
    </source>
</reference>
<gene>
    <name evidence="2" type="ORF">Q9L58_000949</name>
</gene>
<name>A0ABR3GX24_9PEZI</name>
<evidence type="ECO:0000313" key="3">
    <source>
        <dbReference type="Proteomes" id="UP001447188"/>
    </source>
</evidence>
<keyword evidence="3" id="KW-1185">Reference proteome</keyword>